<dbReference type="SUPFAM" id="SSF51735">
    <property type="entry name" value="NAD(P)-binding Rossmann-fold domains"/>
    <property type="match status" value="1"/>
</dbReference>
<dbReference type="Gene3D" id="3.40.50.720">
    <property type="entry name" value="NAD(P)-binding Rossmann-like Domain"/>
    <property type="match status" value="1"/>
</dbReference>
<name>A0A160V8N5_9ZZZZ</name>
<protein>
    <submittedName>
        <fullName evidence="2">3-oxoacyl-[acyl-carrier protein] reductase</fullName>
        <ecNumber evidence="2">1.1.1.100</ecNumber>
    </submittedName>
</protein>
<keyword evidence="2" id="KW-0560">Oxidoreductase</keyword>
<dbReference type="EMBL" id="FAXA01000193">
    <property type="protein sequence ID" value="CUV02148.1"/>
    <property type="molecule type" value="Genomic_DNA"/>
</dbReference>
<dbReference type="InterPro" id="IPR050259">
    <property type="entry name" value="SDR"/>
</dbReference>
<comment type="similarity">
    <text evidence="1">Belongs to the short-chain dehydrogenases/reductases (SDR) family.</text>
</comment>
<proteinExistence type="inferred from homology"/>
<dbReference type="PANTHER" id="PTHR42879">
    <property type="entry name" value="3-OXOACYL-(ACYL-CARRIER-PROTEIN) REDUCTASE"/>
    <property type="match status" value="1"/>
</dbReference>
<reference evidence="2" key="1">
    <citation type="submission" date="2015-10" db="EMBL/GenBank/DDBJ databases">
        <authorList>
            <person name="Gilbert D.G."/>
        </authorList>
    </citation>
    <scope>NUCLEOTIDE SEQUENCE</scope>
</reference>
<dbReference type="AlphaFoldDB" id="A0A160V8N5"/>
<gene>
    <name evidence="2" type="ORF">MGWOODY_Clf851</name>
</gene>
<dbReference type="InterPro" id="IPR002347">
    <property type="entry name" value="SDR_fam"/>
</dbReference>
<dbReference type="GO" id="GO:0004316">
    <property type="term" value="F:3-oxoacyl-[acyl-carrier-protein] reductase (NADPH) activity"/>
    <property type="evidence" value="ECO:0007669"/>
    <property type="project" value="UniProtKB-EC"/>
</dbReference>
<dbReference type="PRINTS" id="PR00081">
    <property type="entry name" value="GDHRDH"/>
</dbReference>
<organism evidence="2">
    <name type="scientific">hydrothermal vent metagenome</name>
    <dbReference type="NCBI Taxonomy" id="652676"/>
    <lineage>
        <taxon>unclassified sequences</taxon>
        <taxon>metagenomes</taxon>
        <taxon>ecological metagenomes</taxon>
    </lineage>
</organism>
<sequence length="265" mass="28050">MDLELKGKTAIITGGSRGIGKAVGREFGLEGMKVALVARGQEALEECARELAEETGGDFITIVADTGNPESVQAMVKEAAEKLGRIDILVNSAARVGGAYTPKLAEITEEDFWGDMNVKVMGYLRCSQAVAPYMIEQGWGRIINLSGMAARQAGYAVGSMRNVSVSALSKNLADELGPQGINVTTVHPGMTFTERIPAMLEERAKAQGITVEEAERQMAEGNSIHHIVDAKEVAYVIAFLASPKSVSINGDAIAAGGGTPRAIHY</sequence>
<evidence type="ECO:0000313" key="2">
    <source>
        <dbReference type="EMBL" id="CUV02148.1"/>
    </source>
</evidence>
<dbReference type="Pfam" id="PF00106">
    <property type="entry name" value="adh_short"/>
    <property type="match status" value="1"/>
</dbReference>
<dbReference type="PANTHER" id="PTHR42879:SF6">
    <property type="entry name" value="NADPH-DEPENDENT REDUCTASE BACG"/>
    <property type="match status" value="1"/>
</dbReference>
<dbReference type="EC" id="1.1.1.100" evidence="2"/>
<evidence type="ECO:0000256" key="1">
    <source>
        <dbReference type="ARBA" id="ARBA00006484"/>
    </source>
</evidence>
<dbReference type="FunFam" id="3.40.50.720:FF:000084">
    <property type="entry name" value="Short-chain dehydrogenase reductase"/>
    <property type="match status" value="1"/>
</dbReference>
<accession>A0A160V8N5</accession>
<dbReference type="InterPro" id="IPR036291">
    <property type="entry name" value="NAD(P)-bd_dom_sf"/>
</dbReference>